<gene>
    <name evidence="2" type="ORF">Tcan_05420</name>
    <name evidence="3" type="ORF">TCNE_LOCUS11161</name>
</gene>
<reference evidence="2 4" key="1">
    <citation type="submission" date="2014-11" db="EMBL/GenBank/DDBJ databases">
        <title>Genetic blueprint of the zoonotic pathogen Toxocara canis.</title>
        <authorList>
            <person name="Zhu X.-Q."/>
            <person name="Korhonen P.K."/>
            <person name="Cai H."/>
            <person name="Young N.D."/>
            <person name="Nejsum P."/>
            <person name="von Samson-Himmelstjerna G."/>
            <person name="Boag P.R."/>
            <person name="Tan P."/>
            <person name="Li Q."/>
            <person name="Min J."/>
            <person name="Yang Y."/>
            <person name="Wang X."/>
            <person name="Fang X."/>
            <person name="Hall R.S."/>
            <person name="Hofmann A."/>
            <person name="Sternberg P.W."/>
            <person name="Jex A.R."/>
            <person name="Gasser R.B."/>
        </authorList>
    </citation>
    <scope>NUCLEOTIDE SEQUENCE [LARGE SCALE GENOMIC DNA]</scope>
    <source>
        <strain evidence="2">PN_DK_2014</strain>
    </source>
</reference>
<dbReference type="EMBL" id="JPKZ01001201">
    <property type="protein sequence ID" value="KHN83355.1"/>
    <property type="molecule type" value="Genomic_DNA"/>
</dbReference>
<feature type="region of interest" description="Disordered" evidence="1">
    <location>
        <begin position="79"/>
        <end position="104"/>
    </location>
</feature>
<keyword evidence="4" id="KW-1185">Reference proteome</keyword>
<evidence type="ECO:0000313" key="2">
    <source>
        <dbReference type="EMBL" id="KHN83355.1"/>
    </source>
</evidence>
<dbReference type="EMBL" id="UYWY01020761">
    <property type="protein sequence ID" value="VDM42482.1"/>
    <property type="molecule type" value="Genomic_DNA"/>
</dbReference>
<sequence>MEVPSSLTNSVFYAGVSAEPTLSAEDVADSCIRKHRSGVLGRKFLSFLRNNLNAHFGLTHGNSLPTMHRSRSGLACSDCRAGTPSPIPSPRSASSSRAPRASPKMVLSQPITYRINAWNVSSEPTALVGPPKPNQYRYFRRFHRSPEYSRALIKLSNFAFFEERWKSFTDAFNAAYPFHKITVIDVSVSL</sequence>
<accession>A0A0B2VQP2</accession>
<name>A0A0B2VQP2_TOXCA</name>
<evidence type="ECO:0000313" key="3">
    <source>
        <dbReference type="EMBL" id="VDM42482.1"/>
    </source>
</evidence>
<feature type="compositionally biased region" description="Low complexity" evidence="1">
    <location>
        <begin position="90"/>
        <end position="103"/>
    </location>
</feature>
<protein>
    <submittedName>
        <fullName evidence="2">Uncharacterized protein</fullName>
    </submittedName>
</protein>
<dbReference type="Proteomes" id="UP000031036">
    <property type="component" value="Unassembled WGS sequence"/>
</dbReference>
<reference evidence="3" key="2">
    <citation type="submission" date="2018-11" db="EMBL/GenBank/DDBJ databases">
        <authorList>
            <consortium name="Pathogen Informatics"/>
        </authorList>
    </citation>
    <scope>NUCLEOTIDE SEQUENCE [LARGE SCALE GENOMIC DNA]</scope>
</reference>
<proteinExistence type="predicted"/>
<organism evidence="2 4">
    <name type="scientific">Toxocara canis</name>
    <name type="common">Canine roundworm</name>
    <dbReference type="NCBI Taxonomy" id="6265"/>
    <lineage>
        <taxon>Eukaryota</taxon>
        <taxon>Metazoa</taxon>
        <taxon>Ecdysozoa</taxon>
        <taxon>Nematoda</taxon>
        <taxon>Chromadorea</taxon>
        <taxon>Rhabditida</taxon>
        <taxon>Spirurina</taxon>
        <taxon>Ascaridomorpha</taxon>
        <taxon>Ascaridoidea</taxon>
        <taxon>Toxocaridae</taxon>
        <taxon>Toxocara</taxon>
    </lineage>
</organism>
<evidence type="ECO:0000313" key="4">
    <source>
        <dbReference type="Proteomes" id="UP000031036"/>
    </source>
</evidence>
<dbReference type="AlphaFoldDB" id="A0A0B2VQP2"/>
<evidence type="ECO:0000256" key="1">
    <source>
        <dbReference type="SAM" id="MobiDB-lite"/>
    </source>
</evidence>